<sequence>MVQADLFSGSLAIWNALGFRIHFVRLIRLRRRKFKLSLEYSANWNFAKNLQERKLNLATRSTRFGAPVSSEFAAKRRGVLWSAAALRPRACPSETDRRRRGATLSNREVSIVIRTPFSRHF</sequence>
<feature type="non-terminal residue" evidence="1">
    <location>
        <position position="121"/>
    </location>
</feature>
<dbReference type="Proteomes" id="UP000231276">
    <property type="component" value="Unassembled WGS sequence"/>
</dbReference>
<reference evidence="1 2" key="1">
    <citation type="submission" date="2017-09" db="EMBL/GenBank/DDBJ databases">
        <title>Depth-based differentiation of microbial function through sediment-hosted aquifers and enrichment of novel symbionts in the deep terrestrial subsurface.</title>
        <authorList>
            <person name="Probst A.J."/>
            <person name="Ladd B."/>
            <person name="Jarett J.K."/>
            <person name="Geller-Mcgrath D.E."/>
            <person name="Sieber C.M."/>
            <person name="Emerson J.B."/>
            <person name="Anantharaman K."/>
            <person name="Thomas B.C."/>
            <person name="Malmstrom R."/>
            <person name="Stieglmeier M."/>
            <person name="Klingl A."/>
            <person name="Woyke T."/>
            <person name="Ryan C.M."/>
            <person name="Banfield J.F."/>
        </authorList>
    </citation>
    <scope>NUCLEOTIDE SEQUENCE [LARGE SCALE GENOMIC DNA]</scope>
    <source>
        <strain evidence="1">CG22_combo_CG10-13_8_21_14_all_43_18</strain>
    </source>
</reference>
<evidence type="ECO:0000313" key="2">
    <source>
        <dbReference type="Proteomes" id="UP000231276"/>
    </source>
</evidence>
<proteinExistence type="predicted"/>
<organism evidence="1 2">
    <name type="scientific">Candidatus Campbellbacteria bacterium CG22_combo_CG10-13_8_21_14_all_43_18</name>
    <dbReference type="NCBI Taxonomy" id="1974530"/>
    <lineage>
        <taxon>Bacteria</taxon>
        <taxon>Candidatus Campbelliibacteriota</taxon>
    </lineage>
</organism>
<name>A0A2H0DYY7_9BACT</name>
<comment type="caution">
    <text evidence="1">The sequence shown here is derived from an EMBL/GenBank/DDBJ whole genome shotgun (WGS) entry which is preliminary data.</text>
</comment>
<dbReference type="EMBL" id="PCTS01000002">
    <property type="protein sequence ID" value="PIP86800.1"/>
    <property type="molecule type" value="Genomic_DNA"/>
</dbReference>
<protein>
    <submittedName>
        <fullName evidence="1">Uncharacterized protein</fullName>
    </submittedName>
</protein>
<accession>A0A2H0DYY7</accession>
<dbReference type="AlphaFoldDB" id="A0A2H0DYY7"/>
<gene>
    <name evidence="1" type="ORF">COW82_00075</name>
</gene>
<evidence type="ECO:0000313" key="1">
    <source>
        <dbReference type="EMBL" id="PIP86800.1"/>
    </source>
</evidence>